<dbReference type="EMBL" id="BMAU01021327">
    <property type="protein sequence ID" value="GFY14193.1"/>
    <property type="molecule type" value="Genomic_DNA"/>
</dbReference>
<sequence>MTLHSPTENSLAVLNHKILEANSQVHNVKLGGHQTCLSINRLWHELCDMLCRFVGTTDLLDIMIVQFRNEKVSNHGSISITIDCNVVAFIVFEEGFHQPIKRTKQSVFLDVTVFRHTLED</sequence>
<dbReference type="AlphaFoldDB" id="A0A8X6SWH1"/>
<organism evidence="1 2">
    <name type="scientific">Trichonephila clavipes</name>
    <name type="common">Golden silk orbweaver</name>
    <name type="synonym">Nephila clavipes</name>
    <dbReference type="NCBI Taxonomy" id="2585209"/>
    <lineage>
        <taxon>Eukaryota</taxon>
        <taxon>Metazoa</taxon>
        <taxon>Ecdysozoa</taxon>
        <taxon>Arthropoda</taxon>
        <taxon>Chelicerata</taxon>
        <taxon>Arachnida</taxon>
        <taxon>Araneae</taxon>
        <taxon>Araneomorphae</taxon>
        <taxon>Entelegynae</taxon>
        <taxon>Araneoidea</taxon>
        <taxon>Nephilidae</taxon>
        <taxon>Trichonephila</taxon>
    </lineage>
</organism>
<evidence type="ECO:0000313" key="1">
    <source>
        <dbReference type="EMBL" id="GFY14193.1"/>
    </source>
</evidence>
<comment type="caution">
    <text evidence="1">The sequence shown here is derived from an EMBL/GenBank/DDBJ whole genome shotgun (WGS) entry which is preliminary data.</text>
</comment>
<proteinExistence type="predicted"/>
<evidence type="ECO:0000313" key="2">
    <source>
        <dbReference type="Proteomes" id="UP000887159"/>
    </source>
</evidence>
<gene>
    <name evidence="1" type="primary">EVAR_73436_1</name>
    <name evidence="1" type="ORF">TNCV_3613821</name>
</gene>
<accession>A0A8X6SWH1</accession>
<name>A0A8X6SWH1_TRICX</name>
<dbReference type="Proteomes" id="UP000887159">
    <property type="component" value="Unassembled WGS sequence"/>
</dbReference>
<protein>
    <submittedName>
        <fullName evidence="1">Uncharacterized protein</fullName>
    </submittedName>
</protein>
<keyword evidence="2" id="KW-1185">Reference proteome</keyword>
<reference evidence="1" key="1">
    <citation type="submission" date="2020-08" db="EMBL/GenBank/DDBJ databases">
        <title>Multicomponent nature underlies the extraordinary mechanical properties of spider dragline silk.</title>
        <authorList>
            <person name="Kono N."/>
            <person name="Nakamura H."/>
            <person name="Mori M."/>
            <person name="Yoshida Y."/>
            <person name="Ohtoshi R."/>
            <person name="Malay A.D."/>
            <person name="Moran D.A.P."/>
            <person name="Tomita M."/>
            <person name="Numata K."/>
            <person name="Arakawa K."/>
        </authorList>
    </citation>
    <scope>NUCLEOTIDE SEQUENCE</scope>
</reference>